<accession>A0ACC1HAE8</accession>
<feature type="non-terminal residue" evidence="1">
    <location>
        <position position="231"/>
    </location>
</feature>
<keyword evidence="2" id="KW-1185">Reference proteome</keyword>
<sequence length="231" mass="24772">RAVRVLLVAAGLLLCAVEDLRWRRQLCQVRGANEDGAQGAKQTRRRTRSRQRPPLGRRQAGKGLRPVPDEPEAPKVPAPRRPLPVPVPGSVADRLRVPPRCDAGQARGAAVHRRGQPEHGPSLRAVAQPGPVYPGHPRADRKAAPSQWGVRSPRAPGQPTREALGRVEAARVSRERARTDPGRRRRGPQRDGVVQHPTGPPGCHGHPHGLGVVCRTVGAGPRGRQSAAGAT</sequence>
<gene>
    <name evidence="1" type="ORF">EV182_006157</name>
</gene>
<evidence type="ECO:0000313" key="1">
    <source>
        <dbReference type="EMBL" id="KAJ1672960.1"/>
    </source>
</evidence>
<proteinExistence type="predicted"/>
<feature type="non-terminal residue" evidence="1">
    <location>
        <position position="1"/>
    </location>
</feature>
<reference evidence="1" key="1">
    <citation type="submission" date="2022-06" db="EMBL/GenBank/DDBJ databases">
        <title>Phylogenomic reconstructions and comparative analyses of Kickxellomycotina fungi.</title>
        <authorList>
            <person name="Reynolds N.K."/>
            <person name="Stajich J.E."/>
            <person name="Barry K."/>
            <person name="Grigoriev I.V."/>
            <person name="Crous P."/>
            <person name="Smith M.E."/>
        </authorList>
    </citation>
    <scope>NUCLEOTIDE SEQUENCE</scope>
    <source>
        <strain evidence="1">RSA 2271</strain>
    </source>
</reference>
<name>A0ACC1HAE8_9FUNG</name>
<comment type="caution">
    <text evidence="1">The sequence shown here is derived from an EMBL/GenBank/DDBJ whole genome shotgun (WGS) entry which is preliminary data.</text>
</comment>
<protein>
    <submittedName>
        <fullName evidence="1">Uncharacterized protein</fullName>
    </submittedName>
</protein>
<dbReference type="EMBL" id="JAMZIH010007582">
    <property type="protein sequence ID" value="KAJ1672960.1"/>
    <property type="molecule type" value="Genomic_DNA"/>
</dbReference>
<organism evidence="1 2">
    <name type="scientific">Spiromyces aspiralis</name>
    <dbReference type="NCBI Taxonomy" id="68401"/>
    <lineage>
        <taxon>Eukaryota</taxon>
        <taxon>Fungi</taxon>
        <taxon>Fungi incertae sedis</taxon>
        <taxon>Zoopagomycota</taxon>
        <taxon>Kickxellomycotina</taxon>
        <taxon>Kickxellomycetes</taxon>
        <taxon>Kickxellales</taxon>
        <taxon>Kickxellaceae</taxon>
        <taxon>Spiromyces</taxon>
    </lineage>
</organism>
<evidence type="ECO:0000313" key="2">
    <source>
        <dbReference type="Proteomes" id="UP001145114"/>
    </source>
</evidence>
<dbReference type="Proteomes" id="UP001145114">
    <property type="component" value="Unassembled WGS sequence"/>
</dbReference>